<dbReference type="EMBL" id="FN655033">
    <property type="protein sequence ID" value="CBY37678.1"/>
    <property type="molecule type" value="Genomic_DNA"/>
</dbReference>
<name>E4YQD3_OIKDI</name>
<dbReference type="Proteomes" id="UP000011014">
    <property type="component" value="Unassembled WGS sequence"/>
</dbReference>
<evidence type="ECO:0000313" key="1">
    <source>
        <dbReference type="EMBL" id="CBY37678.1"/>
    </source>
</evidence>
<gene>
    <name evidence="1" type="ORF">GSOID_T00031160001</name>
</gene>
<reference evidence="1" key="1">
    <citation type="journal article" date="2010" name="Science">
        <title>Plasticity of animal genome architecture unmasked by rapid evolution of a pelagic tunicate.</title>
        <authorList>
            <person name="Denoeud F."/>
            <person name="Henriet S."/>
            <person name="Mungpakdee S."/>
            <person name="Aury J.M."/>
            <person name="Da Silva C."/>
            <person name="Brinkmann H."/>
            <person name="Mikhaleva J."/>
            <person name="Olsen L.C."/>
            <person name="Jubin C."/>
            <person name="Canestro C."/>
            <person name="Bouquet J.M."/>
            <person name="Danks G."/>
            <person name="Poulain J."/>
            <person name="Campsteijn C."/>
            <person name="Adamski M."/>
            <person name="Cross I."/>
            <person name="Yadetie F."/>
            <person name="Muffato M."/>
            <person name="Louis A."/>
            <person name="Butcher S."/>
            <person name="Tsagkogeorga G."/>
            <person name="Konrad A."/>
            <person name="Singh S."/>
            <person name="Jensen M.F."/>
            <person name="Cong E.H."/>
            <person name="Eikeseth-Otteraa H."/>
            <person name="Noel B."/>
            <person name="Anthouard V."/>
            <person name="Porcel B.M."/>
            <person name="Kachouri-Lafond R."/>
            <person name="Nishino A."/>
            <person name="Ugolini M."/>
            <person name="Chourrout P."/>
            <person name="Nishida H."/>
            <person name="Aasland R."/>
            <person name="Huzurbazar S."/>
            <person name="Westhof E."/>
            <person name="Delsuc F."/>
            <person name="Lehrach H."/>
            <person name="Reinhardt R."/>
            <person name="Weissenbach J."/>
            <person name="Roy S.W."/>
            <person name="Artiguenave F."/>
            <person name="Postlethwait J.H."/>
            <person name="Manak J.R."/>
            <person name="Thompson E.M."/>
            <person name="Jaillon O."/>
            <person name="Du Pasquier L."/>
            <person name="Boudinot P."/>
            <person name="Liberles D.A."/>
            <person name="Volff J.N."/>
            <person name="Philippe H."/>
            <person name="Lenhard B."/>
            <person name="Roest Crollius H."/>
            <person name="Wincker P."/>
            <person name="Chourrout D."/>
        </authorList>
    </citation>
    <scope>NUCLEOTIDE SEQUENCE [LARGE SCALE GENOMIC DNA]</scope>
</reference>
<dbReference type="AlphaFoldDB" id="E4YQD3"/>
<proteinExistence type="predicted"/>
<organism evidence="1">
    <name type="scientific">Oikopleura dioica</name>
    <name type="common">Tunicate</name>
    <dbReference type="NCBI Taxonomy" id="34765"/>
    <lineage>
        <taxon>Eukaryota</taxon>
        <taxon>Metazoa</taxon>
        <taxon>Chordata</taxon>
        <taxon>Tunicata</taxon>
        <taxon>Appendicularia</taxon>
        <taxon>Copelata</taxon>
        <taxon>Oikopleuridae</taxon>
        <taxon>Oikopleura</taxon>
    </lineage>
</organism>
<protein>
    <submittedName>
        <fullName evidence="1">Uncharacterized protein</fullName>
    </submittedName>
</protein>
<sequence length="120" mass="13662">MSDSISDKLRMRVLDYIFDLGEVSCYELDFVSISDESNQISVLLQFRLKGVIDQDLPATNFRKFMNKDEFYLLVKGSQKIDWRNLDSDACLESAQLGIREDDGQTGGTNYKSCAINAFLN</sequence>
<accession>E4YQD3</accession>